<feature type="transmembrane region" description="Helical" evidence="1">
    <location>
        <begin position="194"/>
        <end position="224"/>
    </location>
</feature>
<feature type="transmembrane region" description="Helical" evidence="1">
    <location>
        <begin position="332"/>
        <end position="351"/>
    </location>
</feature>
<reference evidence="2" key="1">
    <citation type="submission" date="2021-02" db="EMBL/GenBank/DDBJ databases">
        <authorList>
            <person name="Nowell W R."/>
        </authorList>
    </citation>
    <scope>NUCLEOTIDE SEQUENCE</scope>
</reference>
<accession>A0A814H6Y2</accession>
<dbReference type="EMBL" id="CAJNOV010000160">
    <property type="protein sequence ID" value="CAF1006703.1"/>
    <property type="molecule type" value="Genomic_DNA"/>
</dbReference>
<comment type="caution">
    <text evidence="2">The sequence shown here is derived from an EMBL/GenBank/DDBJ whole genome shotgun (WGS) entry which is preliminary data.</text>
</comment>
<evidence type="ECO:0000256" key="1">
    <source>
        <dbReference type="SAM" id="Phobius"/>
    </source>
</evidence>
<proteinExistence type="predicted"/>
<protein>
    <recommendedName>
        <fullName evidence="4">G-protein coupled receptors family 1 profile domain-containing protein</fullName>
    </recommendedName>
</protein>
<name>A0A814H6Y2_9BILA</name>
<dbReference type="Proteomes" id="UP000663855">
    <property type="component" value="Unassembled WGS sequence"/>
</dbReference>
<keyword evidence="1" id="KW-0812">Transmembrane</keyword>
<evidence type="ECO:0000313" key="2">
    <source>
        <dbReference type="EMBL" id="CAF1006703.1"/>
    </source>
</evidence>
<evidence type="ECO:0000313" key="3">
    <source>
        <dbReference type="Proteomes" id="UP000663855"/>
    </source>
</evidence>
<feature type="transmembrane region" description="Helical" evidence="1">
    <location>
        <begin position="357"/>
        <end position="375"/>
    </location>
</feature>
<gene>
    <name evidence="2" type="ORF">CJN711_LOCUS2624</name>
</gene>
<evidence type="ECO:0008006" key="4">
    <source>
        <dbReference type="Google" id="ProtNLM"/>
    </source>
</evidence>
<organism evidence="2 3">
    <name type="scientific">Rotaria magnacalcarata</name>
    <dbReference type="NCBI Taxonomy" id="392030"/>
    <lineage>
        <taxon>Eukaryota</taxon>
        <taxon>Metazoa</taxon>
        <taxon>Spiralia</taxon>
        <taxon>Gnathifera</taxon>
        <taxon>Rotifera</taxon>
        <taxon>Eurotatoria</taxon>
        <taxon>Bdelloidea</taxon>
        <taxon>Philodinida</taxon>
        <taxon>Philodinidae</taxon>
        <taxon>Rotaria</taxon>
    </lineage>
</organism>
<feature type="transmembrane region" description="Helical" evidence="1">
    <location>
        <begin position="42"/>
        <end position="63"/>
    </location>
</feature>
<keyword evidence="1" id="KW-1133">Transmembrane helix</keyword>
<sequence>MLILFSRISTWLFIEMMASLSLVVLNLLIPMLMVFGSFRNAVNFYLSSAALSSSMINFLYLIYLIQTLRSRVLSENNCRAIYYLQTSCILILAYTIVAMHANFILCLFPSSSAHRHHSTRTCLQSFGVCLRRNFRRFCYFFVICLWSFAFIATIPLLYSIDSNEKLPEPVYCPGTTHVSYREEWLNRNRFTQTIVFNLIPLLLNLFLSLIAALKLLYDCLVYLWARCRMSKCSPCRKKSSSMQQPQSTISNSMSFLSSFSIIARNNMQHGINLAPITETTTTSSSPPDNEINVTTSDFVVQSCGHWLSKSFIRSLLVISALQSCGHWLSKSFIRSLLVISACLLACIYPMAMRFYLVYFSVLLPLIFAVLNYSFVQLQSTQQQTTVENYTTSGIIQPAAVSSADTNGALNMNKSKIFQSQTSIKRDDLNNSSNEQFELQSPLIKPLSDEENQLIDAPSTIRKKQKYFSNRLYENSRAMFISRNH</sequence>
<keyword evidence="1" id="KW-0472">Membrane</keyword>
<feature type="transmembrane region" description="Helical" evidence="1">
    <location>
        <begin position="137"/>
        <end position="158"/>
    </location>
</feature>
<feature type="transmembrane region" description="Helical" evidence="1">
    <location>
        <begin position="83"/>
        <end position="108"/>
    </location>
</feature>
<feature type="transmembrane region" description="Helical" evidence="1">
    <location>
        <begin position="12"/>
        <end position="35"/>
    </location>
</feature>
<dbReference type="Gene3D" id="1.20.1070.10">
    <property type="entry name" value="Rhodopsin 7-helix transmembrane proteins"/>
    <property type="match status" value="1"/>
</dbReference>
<dbReference type="AlphaFoldDB" id="A0A814H6Y2"/>